<dbReference type="RefSeq" id="WP_180137135.1">
    <property type="nucleotide sequence ID" value="NZ_CAADHO010000001.1"/>
</dbReference>
<evidence type="ECO:0000313" key="2">
    <source>
        <dbReference type="Proteomes" id="UP000507962"/>
    </source>
</evidence>
<name>A0A4U8YMT3_9BACT</name>
<dbReference type="AlphaFoldDB" id="A0A4U8YMT3"/>
<dbReference type="Proteomes" id="UP000507962">
    <property type="component" value="Unassembled WGS sequence"/>
</dbReference>
<dbReference type="EMBL" id="CAADHO010000001">
    <property type="protein sequence ID" value="VFQ42932.1"/>
    <property type="molecule type" value="Genomic_DNA"/>
</dbReference>
<accession>A0A4U8YMT3</accession>
<evidence type="ECO:0000313" key="1">
    <source>
        <dbReference type="EMBL" id="VFQ42932.1"/>
    </source>
</evidence>
<protein>
    <submittedName>
        <fullName evidence="1">Uncharacterized protein</fullName>
    </submittedName>
</protein>
<organism evidence="1 2">
    <name type="scientific">Desulfoluna butyratoxydans</name>
    <dbReference type="NCBI Taxonomy" id="231438"/>
    <lineage>
        <taxon>Bacteria</taxon>
        <taxon>Pseudomonadati</taxon>
        <taxon>Thermodesulfobacteriota</taxon>
        <taxon>Desulfobacteria</taxon>
        <taxon>Desulfobacterales</taxon>
        <taxon>Desulfolunaceae</taxon>
        <taxon>Desulfoluna</taxon>
    </lineage>
</organism>
<keyword evidence="2" id="KW-1185">Reference proteome</keyword>
<gene>
    <name evidence="1" type="ORF">MSL71_5530</name>
</gene>
<reference evidence="1 2" key="1">
    <citation type="submission" date="2019-03" db="EMBL/GenBank/DDBJ databases">
        <authorList>
            <person name="Nijsse B."/>
        </authorList>
    </citation>
    <scope>NUCLEOTIDE SEQUENCE [LARGE SCALE GENOMIC DNA]</scope>
    <source>
        <strain evidence="1">Desulfoluna butyratoxydans MSL71</strain>
    </source>
</reference>
<sequence length="129" mass="14184">MDGAPLQQARITQAIRTLPPEMSGLFVSMDRKKHYPGNPDGGIPAMTYFTNRKQVPRGMLKAISLWFSGHDAMKESRPEWGEYYATVQGLSGGEMCVSMRVRDQKGAGSVEVMVEVEIIHSLADGNPVS</sequence>
<proteinExistence type="predicted"/>